<proteinExistence type="predicted"/>
<keyword evidence="2" id="KW-0812">Transmembrane</keyword>
<feature type="region of interest" description="Disordered" evidence="1">
    <location>
        <begin position="185"/>
        <end position="225"/>
    </location>
</feature>
<evidence type="ECO:0000256" key="1">
    <source>
        <dbReference type="SAM" id="MobiDB-lite"/>
    </source>
</evidence>
<dbReference type="AlphaFoldDB" id="A0A517PI64"/>
<name>A0A517PI64_9PLAN</name>
<reference evidence="3 4" key="1">
    <citation type="submission" date="2019-02" db="EMBL/GenBank/DDBJ databases">
        <title>Deep-cultivation of Planctomycetes and their phenomic and genomic characterization uncovers novel biology.</title>
        <authorList>
            <person name="Wiegand S."/>
            <person name="Jogler M."/>
            <person name="Boedeker C."/>
            <person name="Pinto D."/>
            <person name="Vollmers J."/>
            <person name="Rivas-Marin E."/>
            <person name="Kohn T."/>
            <person name="Peeters S.H."/>
            <person name="Heuer A."/>
            <person name="Rast P."/>
            <person name="Oberbeckmann S."/>
            <person name="Bunk B."/>
            <person name="Jeske O."/>
            <person name="Meyerdierks A."/>
            <person name="Storesund J.E."/>
            <person name="Kallscheuer N."/>
            <person name="Luecker S."/>
            <person name="Lage O.M."/>
            <person name="Pohl T."/>
            <person name="Merkel B.J."/>
            <person name="Hornburger P."/>
            <person name="Mueller R.-W."/>
            <person name="Bruemmer F."/>
            <person name="Labrenz M."/>
            <person name="Spormann A.M."/>
            <person name="Op den Camp H."/>
            <person name="Overmann J."/>
            <person name="Amann R."/>
            <person name="Jetten M.S.M."/>
            <person name="Mascher T."/>
            <person name="Medema M.H."/>
            <person name="Devos D.P."/>
            <person name="Kaster A.-K."/>
            <person name="Ovreas L."/>
            <person name="Rohde M."/>
            <person name="Galperin M.Y."/>
            <person name="Jogler C."/>
        </authorList>
    </citation>
    <scope>NUCLEOTIDE SEQUENCE [LARGE SCALE GENOMIC DNA]</scope>
    <source>
        <strain evidence="3 4">HG66A1</strain>
    </source>
</reference>
<dbReference type="RefSeq" id="WP_145180972.1">
    <property type="nucleotide sequence ID" value="NZ_CP036266.1"/>
</dbReference>
<accession>A0A517PI64</accession>
<feature type="transmembrane region" description="Helical" evidence="2">
    <location>
        <begin position="29"/>
        <end position="47"/>
    </location>
</feature>
<protein>
    <submittedName>
        <fullName evidence="3">Uncharacterized protein</fullName>
    </submittedName>
</protein>
<dbReference type="EMBL" id="CP036266">
    <property type="protein sequence ID" value="QDT19070.1"/>
    <property type="molecule type" value="Genomic_DNA"/>
</dbReference>
<organism evidence="3 4">
    <name type="scientific">Gimesia chilikensis</name>
    <dbReference type="NCBI Taxonomy" id="2605989"/>
    <lineage>
        <taxon>Bacteria</taxon>
        <taxon>Pseudomonadati</taxon>
        <taxon>Planctomycetota</taxon>
        <taxon>Planctomycetia</taxon>
        <taxon>Planctomycetales</taxon>
        <taxon>Planctomycetaceae</taxon>
        <taxon>Gimesia</taxon>
    </lineage>
</organism>
<evidence type="ECO:0000313" key="4">
    <source>
        <dbReference type="Proteomes" id="UP000320421"/>
    </source>
</evidence>
<keyword evidence="4" id="KW-1185">Reference proteome</keyword>
<evidence type="ECO:0000313" key="3">
    <source>
        <dbReference type="EMBL" id="QDT19070.1"/>
    </source>
</evidence>
<feature type="compositionally biased region" description="Basic and acidic residues" evidence="1">
    <location>
        <begin position="190"/>
        <end position="211"/>
    </location>
</feature>
<dbReference type="Proteomes" id="UP000320421">
    <property type="component" value="Chromosome"/>
</dbReference>
<keyword evidence="2" id="KW-1133">Transmembrane helix</keyword>
<feature type="region of interest" description="Disordered" evidence="1">
    <location>
        <begin position="1"/>
        <end position="23"/>
    </location>
</feature>
<sequence>MDSNEHSESETPTFTPETDRQHPPYRSPLIVRGLVFAFLVLLVVGIYSGRLFKPAEQAHSFKSEMQPLGLAYHEFHQKRERSPSSLEDLQDFIDNPPPPPKAEGIVPPDSVVVVTIPESLKKMIDAGKVVVIWDAVLTDSGQENDKYLLAYTADIADNGGFALTAAGRVLELTAEEFKAYPLVPTVTDAVKPDDVEAPEKDSGESTNKEPSSEPAPQESTSSDKG</sequence>
<evidence type="ECO:0000256" key="2">
    <source>
        <dbReference type="SAM" id="Phobius"/>
    </source>
</evidence>
<dbReference type="OrthoDB" id="266331at2"/>
<keyword evidence="2" id="KW-0472">Membrane</keyword>
<gene>
    <name evidence="3" type="ORF">HG66A1_08340</name>
</gene>